<evidence type="ECO:0000256" key="4">
    <source>
        <dbReference type="ARBA" id="ARBA00022827"/>
    </source>
</evidence>
<evidence type="ECO:0000313" key="8">
    <source>
        <dbReference type="EMBL" id="OBK18493.1"/>
    </source>
</evidence>
<evidence type="ECO:0000256" key="6">
    <source>
        <dbReference type="ARBA" id="ARBA00023002"/>
    </source>
</evidence>
<dbReference type="AlphaFoldDB" id="A0A1A3N8L5"/>
<comment type="similarity">
    <text evidence="2">Belongs to the FAD-binding monooxygenase family.</text>
</comment>
<comment type="cofactor">
    <cofactor evidence="1">
        <name>FAD</name>
        <dbReference type="ChEBI" id="CHEBI:57692"/>
    </cofactor>
</comment>
<dbReference type="InterPro" id="IPR020946">
    <property type="entry name" value="Flavin_mOase-like"/>
</dbReference>
<evidence type="ECO:0000256" key="3">
    <source>
        <dbReference type="ARBA" id="ARBA00022630"/>
    </source>
</evidence>
<dbReference type="Pfam" id="PF00743">
    <property type="entry name" value="FMO-like"/>
    <property type="match status" value="1"/>
</dbReference>
<dbReference type="SUPFAM" id="SSF51905">
    <property type="entry name" value="FAD/NAD(P)-binding domain"/>
    <property type="match status" value="1"/>
</dbReference>
<dbReference type="RefSeq" id="WP_065157644.1">
    <property type="nucleotide sequence ID" value="NZ_LZLQ01000029.1"/>
</dbReference>
<dbReference type="Gene3D" id="3.50.50.60">
    <property type="entry name" value="FAD/NAD(P)-binding domain"/>
    <property type="match status" value="1"/>
</dbReference>
<evidence type="ECO:0000256" key="2">
    <source>
        <dbReference type="ARBA" id="ARBA00010139"/>
    </source>
</evidence>
<dbReference type="FunFam" id="3.50.50.60:FF:000228">
    <property type="entry name" value="FAD-containing monooxygenase EthA"/>
    <property type="match status" value="1"/>
</dbReference>
<dbReference type="PRINTS" id="PR00469">
    <property type="entry name" value="PNDRDTASEII"/>
</dbReference>
<name>A0A1A3N8L5_MYCAS</name>
<dbReference type="Pfam" id="PF13450">
    <property type="entry name" value="NAD_binding_8"/>
    <property type="match status" value="1"/>
</dbReference>
<dbReference type="PANTHER" id="PTHR43872">
    <property type="entry name" value="MONOOXYGENASE, PUTATIVE (AFU_ORTHOLOGUE AFUA_8G02570)-RELATED"/>
    <property type="match status" value="1"/>
</dbReference>
<sequence length="500" mass="55581">MSDLPADTHVDVLIIGAGISGIGAAYYLQREHPGRSYAILEARGATGGTWDLFRYPGIRSDSDLHTFGYEFKPWRDDHAIATSDKILAYLRETAADNGIDDHIRFHHKVHGAAWSSADARWTVDVERTDVNGRTQISANWLFCAGGYYRYDEGYTPHFEGRDRFTGQIVHPQHWPEDLDYTDKHVVVIGSGATAVTLLPAMAERAGHVTMLQRSPTYIMPVPSKDLFANAAKKLFGDKLGYALARRKNIGQQRAVYQFCQKYPALAKRIIRSVNAKRLPEGYPVDEHFSPTYNPWDQRLCAVPDSDLFRAISDGSASVVTDRIDTFTETGILLQSGRELDADIIVTATGLNMQAFGGISLTVDGAPVNLPDRVAYKGMMLSDVPNFAYAIGYTNSSWTLKVGLLCEHFCRLLAHMDDHGYDTARPVLDDPDMETRPFMDFSAGYVQRVVHQLPRQGTGQPWLTSMSYHADVKLLRENGVADPALRLTSSADVRPRVALPA</sequence>
<dbReference type="InterPro" id="IPR036188">
    <property type="entry name" value="FAD/NAD-bd_sf"/>
</dbReference>
<dbReference type="InterPro" id="IPR051820">
    <property type="entry name" value="FAD-binding_MO"/>
</dbReference>
<dbReference type="PANTHER" id="PTHR43872:SF1">
    <property type="entry name" value="MONOOXYGENASE, PUTATIVE (AFU_ORTHOLOGUE AFUA_8G02570)-RELATED"/>
    <property type="match status" value="1"/>
</dbReference>
<evidence type="ECO:0000313" key="9">
    <source>
        <dbReference type="Proteomes" id="UP000093629"/>
    </source>
</evidence>
<keyword evidence="9" id="KW-1185">Reference proteome</keyword>
<keyword evidence="3" id="KW-0285">Flavoprotein</keyword>
<keyword evidence="6" id="KW-0560">Oxidoreductase</keyword>
<dbReference type="GO" id="GO:0004499">
    <property type="term" value="F:N,N-dimethylaniline monooxygenase activity"/>
    <property type="evidence" value="ECO:0007669"/>
    <property type="project" value="InterPro"/>
</dbReference>
<keyword evidence="4" id="KW-0274">FAD</keyword>
<keyword evidence="5" id="KW-0521">NADP</keyword>
<protein>
    <submittedName>
        <fullName evidence="8">FAD-containing monooxygenase EthA</fullName>
    </submittedName>
</protein>
<evidence type="ECO:0000256" key="5">
    <source>
        <dbReference type="ARBA" id="ARBA00022857"/>
    </source>
</evidence>
<comment type="caution">
    <text evidence="8">The sequence shown here is derived from an EMBL/GenBank/DDBJ whole genome shotgun (WGS) entry which is preliminary data.</text>
</comment>
<keyword evidence="7 8" id="KW-0503">Monooxygenase</keyword>
<accession>A0A1A3N8L5</accession>
<dbReference type="Proteomes" id="UP000093629">
    <property type="component" value="Unassembled WGS sequence"/>
</dbReference>
<evidence type="ECO:0000256" key="1">
    <source>
        <dbReference type="ARBA" id="ARBA00001974"/>
    </source>
</evidence>
<proteinExistence type="inferred from homology"/>
<organism evidence="8 9">
    <name type="scientific">Mycobacterium asiaticum</name>
    <dbReference type="NCBI Taxonomy" id="1790"/>
    <lineage>
        <taxon>Bacteria</taxon>
        <taxon>Bacillati</taxon>
        <taxon>Actinomycetota</taxon>
        <taxon>Actinomycetes</taxon>
        <taxon>Mycobacteriales</taxon>
        <taxon>Mycobacteriaceae</taxon>
        <taxon>Mycobacterium</taxon>
    </lineage>
</organism>
<reference evidence="8 9" key="1">
    <citation type="submission" date="2016-06" db="EMBL/GenBank/DDBJ databases">
        <authorList>
            <person name="Kjaerup R.B."/>
            <person name="Dalgaard T.S."/>
            <person name="Juul-Madsen H.R."/>
        </authorList>
    </citation>
    <scope>NUCLEOTIDE SEQUENCE [LARGE SCALE GENOMIC DNA]</scope>
    <source>
        <strain evidence="8 9">1245139.5</strain>
    </source>
</reference>
<dbReference type="OrthoDB" id="5168853at2"/>
<gene>
    <name evidence="8" type="ORF">A5636_20615</name>
</gene>
<dbReference type="EMBL" id="LZLQ01000029">
    <property type="protein sequence ID" value="OBK18493.1"/>
    <property type="molecule type" value="Genomic_DNA"/>
</dbReference>
<dbReference type="GO" id="GO:0050661">
    <property type="term" value="F:NADP binding"/>
    <property type="evidence" value="ECO:0007669"/>
    <property type="project" value="InterPro"/>
</dbReference>
<dbReference type="GO" id="GO:0050660">
    <property type="term" value="F:flavin adenine dinucleotide binding"/>
    <property type="evidence" value="ECO:0007669"/>
    <property type="project" value="InterPro"/>
</dbReference>
<evidence type="ECO:0000256" key="7">
    <source>
        <dbReference type="ARBA" id="ARBA00023033"/>
    </source>
</evidence>